<dbReference type="AlphaFoldDB" id="A0A4C1WN81"/>
<organism evidence="2 3">
    <name type="scientific">Eumeta variegata</name>
    <name type="common">Bagworm moth</name>
    <name type="synonym">Eumeta japonica</name>
    <dbReference type="NCBI Taxonomy" id="151549"/>
    <lineage>
        <taxon>Eukaryota</taxon>
        <taxon>Metazoa</taxon>
        <taxon>Ecdysozoa</taxon>
        <taxon>Arthropoda</taxon>
        <taxon>Hexapoda</taxon>
        <taxon>Insecta</taxon>
        <taxon>Pterygota</taxon>
        <taxon>Neoptera</taxon>
        <taxon>Endopterygota</taxon>
        <taxon>Lepidoptera</taxon>
        <taxon>Glossata</taxon>
        <taxon>Ditrysia</taxon>
        <taxon>Tineoidea</taxon>
        <taxon>Psychidae</taxon>
        <taxon>Oiketicinae</taxon>
        <taxon>Eumeta</taxon>
    </lineage>
</organism>
<dbReference type="EMBL" id="BGZK01000584">
    <property type="protein sequence ID" value="GBP51575.1"/>
    <property type="molecule type" value="Genomic_DNA"/>
</dbReference>
<evidence type="ECO:0000256" key="1">
    <source>
        <dbReference type="SAM" id="MobiDB-lite"/>
    </source>
</evidence>
<evidence type="ECO:0000313" key="2">
    <source>
        <dbReference type="EMBL" id="GBP51575.1"/>
    </source>
</evidence>
<name>A0A4C1WN81_EUMVA</name>
<feature type="compositionally biased region" description="Basic residues" evidence="1">
    <location>
        <begin position="19"/>
        <end position="29"/>
    </location>
</feature>
<keyword evidence="3" id="KW-1185">Reference proteome</keyword>
<protein>
    <submittedName>
        <fullName evidence="2">Uncharacterized protein</fullName>
    </submittedName>
</protein>
<feature type="compositionally biased region" description="Basic and acidic residues" evidence="1">
    <location>
        <begin position="1"/>
        <end position="18"/>
    </location>
</feature>
<accession>A0A4C1WN81</accession>
<dbReference type="Proteomes" id="UP000299102">
    <property type="component" value="Unassembled WGS sequence"/>
</dbReference>
<sequence length="149" mass="16925">MVDCNDDKSNNLRLEGHPRARPARTRRRAGARERDALEPNVFLCFGPPRPSRPRPRHIFNSELVVRSAAPACRPPPALRPLPASNIWSAYGDRVNGGRRNYCEEYLKSNVTLSETITCCANSELYERRGRMRVDRGPHRLREACVFGPS</sequence>
<gene>
    <name evidence="2" type="ORF">EVAR_42756_1</name>
</gene>
<reference evidence="2 3" key="1">
    <citation type="journal article" date="2019" name="Commun. Biol.">
        <title>The bagworm genome reveals a unique fibroin gene that provides high tensile strength.</title>
        <authorList>
            <person name="Kono N."/>
            <person name="Nakamura H."/>
            <person name="Ohtoshi R."/>
            <person name="Tomita M."/>
            <person name="Numata K."/>
            <person name="Arakawa K."/>
        </authorList>
    </citation>
    <scope>NUCLEOTIDE SEQUENCE [LARGE SCALE GENOMIC DNA]</scope>
</reference>
<comment type="caution">
    <text evidence="2">The sequence shown here is derived from an EMBL/GenBank/DDBJ whole genome shotgun (WGS) entry which is preliminary data.</text>
</comment>
<proteinExistence type="predicted"/>
<evidence type="ECO:0000313" key="3">
    <source>
        <dbReference type="Proteomes" id="UP000299102"/>
    </source>
</evidence>
<feature type="region of interest" description="Disordered" evidence="1">
    <location>
        <begin position="1"/>
        <end position="32"/>
    </location>
</feature>